<dbReference type="SMART" id="SM00331">
    <property type="entry name" value="PP2C_SIG"/>
    <property type="match status" value="1"/>
</dbReference>
<evidence type="ECO:0000313" key="16">
    <source>
        <dbReference type="Proteomes" id="UP001345219"/>
    </source>
</evidence>
<keyword evidence="16" id="KW-1185">Reference proteome</keyword>
<feature type="compositionally biased region" description="Polar residues" evidence="13">
    <location>
        <begin position="50"/>
        <end position="65"/>
    </location>
</feature>
<organism evidence="15 16">
    <name type="scientific">Trapa incisa</name>
    <dbReference type="NCBI Taxonomy" id="236973"/>
    <lineage>
        <taxon>Eukaryota</taxon>
        <taxon>Viridiplantae</taxon>
        <taxon>Streptophyta</taxon>
        <taxon>Embryophyta</taxon>
        <taxon>Tracheophyta</taxon>
        <taxon>Spermatophyta</taxon>
        <taxon>Magnoliopsida</taxon>
        <taxon>eudicotyledons</taxon>
        <taxon>Gunneridae</taxon>
        <taxon>Pentapetalae</taxon>
        <taxon>rosids</taxon>
        <taxon>malvids</taxon>
        <taxon>Myrtales</taxon>
        <taxon>Lythraceae</taxon>
        <taxon>Trapa</taxon>
    </lineage>
</organism>
<evidence type="ECO:0000259" key="14">
    <source>
        <dbReference type="PROSITE" id="PS51746"/>
    </source>
</evidence>
<dbReference type="CDD" id="cd00143">
    <property type="entry name" value="PP2Cc"/>
    <property type="match status" value="1"/>
</dbReference>
<dbReference type="PROSITE" id="PS01032">
    <property type="entry name" value="PPM_1"/>
    <property type="match status" value="1"/>
</dbReference>
<evidence type="ECO:0000256" key="13">
    <source>
        <dbReference type="SAM" id="MobiDB-lite"/>
    </source>
</evidence>
<dbReference type="SMART" id="SM00332">
    <property type="entry name" value="PP2Cc"/>
    <property type="match status" value="1"/>
</dbReference>
<comment type="caution">
    <text evidence="15">The sequence shown here is derived from an EMBL/GenBank/DDBJ whole genome shotgun (WGS) entry which is preliminary data.</text>
</comment>
<dbReference type="PROSITE" id="PS51746">
    <property type="entry name" value="PPM_2"/>
    <property type="match status" value="1"/>
</dbReference>
<evidence type="ECO:0000256" key="10">
    <source>
        <dbReference type="ARBA" id="ARBA00047761"/>
    </source>
</evidence>
<dbReference type="Proteomes" id="UP001345219">
    <property type="component" value="Chromosome 5"/>
</dbReference>
<evidence type="ECO:0000313" key="15">
    <source>
        <dbReference type="EMBL" id="KAK4760367.1"/>
    </source>
</evidence>
<feature type="domain" description="PPM-type phosphatase" evidence="14">
    <location>
        <begin position="119"/>
        <end position="372"/>
    </location>
</feature>
<evidence type="ECO:0000256" key="2">
    <source>
        <dbReference type="ARBA" id="ARBA00001946"/>
    </source>
</evidence>
<keyword evidence="6 12" id="KW-0378">Hydrolase</keyword>
<evidence type="ECO:0000256" key="3">
    <source>
        <dbReference type="ARBA" id="ARBA00006702"/>
    </source>
</evidence>
<dbReference type="GO" id="GO:0004722">
    <property type="term" value="F:protein serine/threonine phosphatase activity"/>
    <property type="evidence" value="ECO:0007669"/>
    <property type="project" value="UniProtKB-EC"/>
</dbReference>
<dbReference type="PANTHER" id="PTHR47992">
    <property type="entry name" value="PROTEIN PHOSPHATASE"/>
    <property type="match status" value="1"/>
</dbReference>
<evidence type="ECO:0000256" key="12">
    <source>
        <dbReference type="RuleBase" id="RU003465"/>
    </source>
</evidence>
<proteinExistence type="inferred from homology"/>
<name>A0AAN7Q6I0_9MYRT</name>
<protein>
    <recommendedName>
        <fullName evidence="4">protein-serine/threonine phosphatase</fullName>
        <ecNumber evidence="4">3.1.3.16</ecNumber>
    </recommendedName>
</protein>
<dbReference type="EMBL" id="JAXIOK010000010">
    <property type="protein sequence ID" value="KAK4760367.1"/>
    <property type="molecule type" value="Genomic_DNA"/>
</dbReference>
<reference evidence="15 16" key="1">
    <citation type="journal article" date="2023" name="Hortic Res">
        <title>Pangenome of water caltrop reveals structural variations and asymmetric subgenome divergence after allopolyploidization.</title>
        <authorList>
            <person name="Zhang X."/>
            <person name="Chen Y."/>
            <person name="Wang L."/>
            <person name="Yuan Y."/>
            <person name="Fang M."/>
            <person name="Shi L."/>
            <person name="Lu R."/>
            <person name="Comes H.P."/>
            <person name="Ma Y."/>
            <person name="Chen Y."/>
            <person name="Huang G."/>
            <person name="Zhou Y."/>
            <person name="Zheng Z."/>
            <person name="Qiu Y."/>
        </authorList>
    </citation>
    <scope>NUCLEOTIDE SEQUENCE [LARGE SCALE GENOMIC DNA]</scope>
    <source>
        <tissue evidence="15">Roots</tissue>
    </source>
</reference>
<evidence type="ECO:0000256" key="1">
    <source>
        <dbReference type="ARBA" id="ARBA00001936"/>
    </source>
</evidence>
<dbReference type="InterPro" id="IPR000222">
    <property type="entry name" value="PP2C_BS"/>
</dbReference>
<evidence type="ECO:0000256" key="7">
    <source>
        <dbReference type="ARBA" id="ARBA00022842"/>
    </source>
</evidence>
<dbReference type="InterPro" id="IPR015655">
    <property type="entry name" value="PP2C"/>
</dbReference>
<feature type="compositionally biased region" description="Low complexity" evidence="13">
    <location>
        <begin position="23"/>
        <end position="42"/>
    </location>
</feature>
<dbReference type="GO" id="GO:0009738">
    <property type="term" value="P:abscisic acid-activated signaling pathway"/>
    <property type="evidence" value="ECO:0007669"/>
    <property type="project" value="UniProtKB-ARBA"/>
</dbReference>
<comment type="catalytic activity">
    <reaction evidence="10">
        <text>O-phospho-L-seryl-[protein] + H2O = L-seryl-[protein] + phosphate</text>
        <dbReference type="Rhea" id="RHEA:20629"/>
        <dbReference type="Rhea" id="RHEA-COMP:9863"/>
        <dbReference type="Rhea" id="RHEA-COMP:11604"/>
        <dbReference type="ChEBI" id="CHEBI:15377"/>
        <dbReference type="ChEBI" id="CHEBI:29999"/>
        <dbReference type="ChEBI" id="CHEBI:43474"/>
        <dbReference type="ChEBI" id="CHEBI:83421"/>
        <dbReference type="EC" id="3.1.3.16"/>
    </reaction>
</comment>
<dbReference type="AlphaFoldDB" id="A0AAN7Q6I0"/>
<dbReference type="SUPFAM" id="SSF81606">
    <property type="entry name" value="PP2C-like"/>
    <property type="match status" value="1"/>
</dbReference>
<dbReference type="InterPro" id="IPR036457">
    <property type="entry name" value="PPM-type-like_dom_sf"/>
</dbReference>
<gene>
    <name evidence="15" type="ORF">SAY87_005260</name>
</gene>
<evidence type="ECO:0000256" key="8">
    <source>
        <dbReference type="ARBA" id="ARBA00022912"/>
    </source>
</evidence>
<evidence type="ECO:0000256" key="4">
    <source>
        <dbReference type="ARBA" id="ARBA00013081"/>
    </source>
</evidence>
<dbReference type="Gene3D" id="3.60.40.10">
    <property type="entry name" value="PPM-type phosphatase domain"/>
    <property type="match status" value="1"/>
</dbReference>
<comment type="cofactor">
    <cofactor evidence="1">
        <name>Mn(2+)</name>
        <dbReference type="ChEBI" id="CHEBI:29035"/>
    </cofactor>
</comment>
<dbReference type="Pfam" id="PF00481">
    <property type="entry name" value="PP2C"/>
    <property type="match status" value="1"/>
</dbReference>
<comment type="similarity">
    <text evidence="3 12">Belongs to the PP2C family.</text>
</comment>
<keyword evidence="5" id="KW-0479">Metal-binding</keyword>
<evidence type="ECO:0000256" key="11">
    <source>
        <dbReference type="ARBA" id="ARBA00048336"/>
    </source>
</evidence>
<comment type="catalytic activity">
    <reaction evidence="11">
        <text>O-phospho-L-threonyl-[protein] + H2O = L-threonyl-[protein] + phosphate</text>
        <dbReference type="Rhea" id="RHEA:47004"/>
        <dbReference type="Rhea" id="RHEA-COMP:11060"/>
        <dbReference type="Rhea" id="RHEA-COMP:11605"/>
        <dbReference type="ChEBI" id="CHEBI:15377"/>
        <dbReference type="ChEBI" id="CHEBI:30013"/>
        <dbReference type="ChEBI" id="CHEBI:43474"/>
        <dbReference type="ChEBI" id="CHEBI:61977"/>
        <dbReference type="EC" id="3.1.3.16"/>
    </reaction>
</comment>
<evidence type="ECO:0000256" key="5">
    <source>
        <dbReference type="ARBA" id="ARBA00022723"/>
    </source>
</evidence>
<sequence length="376" mass="40204">MSCSVAVSNSQALSLTLSHLKPSASSSSTCTSPSSSRSPSSPFRIHLQKPHSTLSNATSCGPATASNSGSGSSSAMLKRKRPTRLDIPNARFGLDVPATPSASAPVVLDVHAEEIEKYGYSVYCKRGRREFLEDRVSAMFDINGDPKQAIFGVFDGHGGPAAAEFAASNLGKNVVNQIAGIYGSEGIKEGIKEGYLKTDSDFLKEEVRGGSCCVTALFRKGNLFVSNAGDCRAVISRGGVAESLTSDHRPSREDEKERIEAQGGYVDLYHGVWRIQGSLAVSRGIGDGHLKKWVTAEPETKLVEIIQAEDEFLILASDGLWDKVSNQEAVDIIRAFYLGTNGTKLMAACKKLVDLSASRGSCDDASVMVVRLKPYM</sequence>
<comment type="cofactor">
    <cofactor evidence="2">
        <name>Mg(2+)</name>
        <dbReference type="ChEBI" id="CHEBI:18420"/>
    </cofactor>
</comment>
<keyword evidence="8 12" id="KW-0904">Protein phosphatase</keyword>
<dbReference type="EC" id="3.1.3.16" evidence="4"/>
<keyword evidence="9" id="KW-0464">Manganese</keyword>
<dbReference type="InterPro" id="IPR001932">
    <property type="entry name" value="PPM-type_phosphatase-like_dom"/>
</dbReference>
<evidence type="ECO:0000256" key="9">
    <source>
        <dbReference type="ARBA" id="ARBA00023211"/>
    </source>
</evidence>
<dbReference type="GO" id="GO:0046872">
    <property type="term" value="F:metal ion binding"/>
    <property type="evidence" value="ECO:0007669"/>
    <property type="project" value="UniProtKB-KW"/>
</dbReference>
<dbReference type="FunFam" id="3.60.40.10:FF:000044">
    <property type="entry name" value="probable protein phosphatase 2C 25"/>
    <property type="match status" value="1"/>
</dbReference>
<accession>A0AAN7Q6I0</accession>
<feature type="region of interest" description="Disordered" evidence="13">
    <location>
        <begin position="21"/>
        <end position="82"/>
    </location>
</feature>
<evidence type="ECO:0000256" key="6">
    <source>
        <dbReference type="ARBA" id="ARBA00022801"/>
    </source>
</evidence>
<keyword evidence="7" id="KW-0460">Magnesium</keyword>